<gene>
    <name evidence="1" type="ORF">GCM10009654_11680</name>
</gene>
<proteinExistence type="predicted"/>
<name>A0ABN1UNM1_9ACTN</name>
<reference evidence="1 2" key="1">
    <citation type="journal article" date="2019" name="Int. J. Syst. Evol. Microbiol.">
        <title>The Global Catalogue of Microorganisms (GCM) 10K type strain sequencing project: providing services to taxonomists for standard genome sequencing and annotation.</title>
        <authorList>
            <consortium name="The Broad Institute Genomics Platform"/>
            <consortium name="The Broad Institute Genome Sequencing Center for Infectious Disease"/>
            <person name="Wu L."/>
            <person name="Ma J."/>
        </authorList>
    </citation>
    <scope>NUCLEOTIDE SEQUENCE [LARGE SCALE GENOMIC DNA]</scope>
    <source>
        <strain evidence="1 2">JCM 12696</strain>
    </source>
</reference>
<dbReference type="Proteomes" id="UP001501371">
    <property type="component" value="Unassembled WGS sequence"/>
</dbReference>
<evidence type="ECO:0000313" key="2">
    <source>
        <dbReference type="Proteomes" id="UP001501371"/>
    </source>
</evidence>
<protein>
    <recommendedName>
        <fullName evidence="3">Secreted protein</fullName>
    </recommendedName>
</protein>
<comment type="caution">
    <text evidence="1">The sequence shown here is derived from an EMBL/GenBank/DDBJ whole genome shotgun (WGS) entry which is preliminary data.</text>
</comment>
<evidence type="ECO:0008006" key="3">
    <source>
        <dbReference type="Google" id="ProtNLM"/>
    </source>
</evidence>
<organism evidence="1 2">
    <name type="scientific">Streptomyces hebeiensis</name>
    <dbReference type="NCBI Taxonomy" id="229486"/>
    <lineage>
        <taxon>Bacteria</taxon>
        <taxon>Bacillati</taxon>
        <taxon>Actinomycetota</taxon>
        <taxon>Actinomycetes</taxon>
        <taxon>Kitasatosporales</taxon>
        <taxon>Streptomycetaceae</taxon>
        <taxon>Streptomyces</taxon>
    </lineage>
</organism>
<dbReference type="EMBL" id="BAAAKV010000007">
    <property type="protein sequence ID" value="GAA1157413.1"/>
    <property type="molecule type" value="Genomic_DNA"/>
</dbReference>
<dbReference type="RefSeq" id="WP_344271091.1">
    <property type="nucleotide sequence ID" value="NZ_BAAAKV010000007.1"/>
</dbReference>
<keyword evidence="2" id="KW-1185">Reference proteome</keyword>
<evidence type="ECO:0000313" key="1">
    <source>
        <dbReference type="EMBL" id="GAA1157413.1"/>
    </source>
</evidence>
<accession>A0ABN1UNM1</accession>
<sequence length="127" mass="13358">MAIEDYSYPGAASIEATRGIKLKKGDGRILLADCDLSASQIRVLTVKDPAAGRDEVYCFRATGKTGYLTLELPRVFALETADHPISADLTSEGKTQTVAVPKGGYKSVGEGTPGGARSVLVEIRVTG</sequence>